<name>C6DCH9_PECCP</name>
<protein>
    <submittedName>
        <fullName evidence="2">Uncharacterized protein</fullName>
    </submittedName>
</protein>
<feature type="region of interest" description="Disordered" evidence="1">
    <location>
        <begin position="1"/>
        <end position="26"/>
    </location>
</feature>
<dbReference type="HOGENOM" id="CLU_047803_1_0_6"/>
<dbReference type="KEGG" id="pct:PC1_1282"/>
<dbReference type="eggNOG" id="COG5276">
    <property type="taxonomic scope" value="Bacteria"/>
</dbReference>
<evidence type="ECO:0000313" key="2">
    <source>
        <dbReference type="EMBL" id="ACT12329.1"/>
    </source>
</evidence>
<accession>C6DCH9</accession>
<dbReference type="EMBL" id="CP001657">
    <property type="protein sequence ID" value="ACT12329.1"/>
    <property type="molecule type" value="Genomic_DNA"/>
</dbReference>
<dbReference type="SUPFAM" id="SSF50969">
    <property type="entry name" value="YVTN repeat-like/Quinoprotein amine dehydrogenase"/>
    <property type="match status" value="1"/>
</dbReference>
<dbReference type="OrthoDB" id="8375at2"/>
<dbReference type="Proteomes" id="UP000002736">
    <property type="component" value="Chromosome"/>
</dbReference>
<dbReference type="Pfam" id="PF08309">
    <property type="entry name" value="LVIVD"/>
    <property type="match status" value="1"/>
</dbReference>
<organism evidence="2 3">
    <name type="scientific">Pectobacterium carotovorum subsp. carotovorum (strain PC1)</name>
    <dbReference type="NCBI Taxonomy" id="561230"/>
    <lineage>
        <taxon>Bacteria</taxon>
        <taxon>Pseudomonadati</taxon>
        <taxon>Pseudomonadota</taxon>
        <taxon>Gammaproteobacteria</taxon>
        <taxon>Enterobacterales</taxon>
        <taxon>Pectobacteriaceae</taxon>
        <taxon>Pectobacterium</taxon>
    </lineage>
</organism>
<evidence type="ECO:0000313" key="3">
    <source>
        <dbReference type="Proteomes" id="UP000002736"/>
    </source>
</evidence>
<dbReference type="RefSeq" id="WP_015839557.1">
    <property type="nucleotide sequence ID" value="NC_012917.1"/>
</dbReference>
<evidence type="ECO:0000256" key="1">
    <source>
        <dbReference type="SAM" id="MobiDB-lite"/>
    </source>
</evidence>
<reference evidence="2 3" key="1">
    <citation type="submission" date="2009-07" db="EMBL/GenBank/DDBJ databases">
        <title>Complete sequence of Pectobacterium carotovorum subsp. carotovorum PC1.</title>
        <authorList>
            <consortium name="US DOE Joint Genome Institute"/>
            <person name="Lucas S."/>
            <person name="Copeland A."/>
            <person name="Lapidus A."/>
            <person name="Glavina del Rio T."/>
            <person name="Tice H."/>
            <person name="Bruce D."/>
            <person name="Goodwin L."/>
            <person name="Pitluck S."/>
            <person name="Munk A.C."/>
            <person name="Brettin T."/>
            <person name="Detter J.C."/>
            <person name="Han C."/>
            <person name="Tapia R."/>
            <person name="Larimer F."/>
            <person name="Land M."/>
            <person name="Hauser L."/>
            <person name="Kyrpides N."/>
            <person name="Mikhailova N."/>
            <person name="Balakrishnan V."/>
            <person name="Glasner J."/>
            <person name="Perna N.T."/>
        </authorList>
    </citation>
    <scope>NUCLEOTIDE SEQUENCE [LARGE SCALE GENOMIC DNA]</scope>
    <source>
        <strain evidence="2 3">PC1</strain>
    </source>
</reference>
<gene>
    <name evidence="2" type="ordered locus">PC1_1282</name>
</gene>
<proteinExistence type="predicted"/>
<dbReference type="AlphaFoldDB" id="C6DCH9"/>
<sequence>MASTPLPTPDYSRNMRLIGHSDQGGRPDGVQVMVHRGYAYIGHMVSQGVSIVDVRDAKNPRPAGFIAAPPGTWNIHLQTHDDLLLVVNARDLFADASFAEEKVYYTRSVADTVSTKQQGKSWSAGLRIFDISTPDKPREISFLPLDGIGIHRIWYVGGRWAYVSALLDGYSDYIFLTIDLADPQRPEVAGRYWLPGMHTAGGERASWPEGKRYALHHAIISGDTAYGSWRDGGLTLLDVSDRTNPQLISHRNWSPPFGGGTHTALPLPDRDLLIVLDEAVLDNQEDGEKLIWVFDIREPSNPVSIATFPQPKEADYVKKGAHFGPHNLHENRPGSFISSSLIFATYQNAGVRAYDISNPYQPKETGALVPAAPASMVDKRPGRPQIIQSCDVFVDADGIIYSTDYNAGLSIIEYRG</sequence>
<dbReference type="InterPro" id="IPR013211">
    <property type="entry name" value="LVIVD"/>
</dbReference>
<dbReference type="STRING" id="561230.PC1_1282"/>
<dbReference type="InterPro" id="IPR011044">
    <property type="entry name" value="Quino_amine_DH_bsu"/>
</dbReference>